<evidence type="ECO:0000313" key="2">
    <source>
        <dbReference type="Proteomes" id="UP000595254"/>
    </source>
</evidence>
<dbReference type="RefSeq" id="WP_051387420.1">
    <property type="nucleotide sequence ID" value="NZ_CP068053.1"/>
</dbReference>
<dbReference type="KEGG" id="ppsr:I6J18_17565"/>
<sequence length="178" mass="19817">MKNNRFLRPLIVFSIPVLILVLLAAPHVWTTVTGNEIHLKTVPVDPTDLFRGSYVDLHYEIESVDSSLLDDSARSLLINKNRGDYKNVYVQLQQNNTGLYEAALVTLEKPHKGTYLKGRLHIPYDTTNSSLQIKYGLDNFYAASDKAKEMEAAAAGHAPVAMVKVKNGNAVLMTISFK</sequence>
<keyword evidence="2" id="KW-1185">Reference proteome</keyword>
<dbReference type="AlphaFoldDB" id="A0A974NKG0"/>
<dbReference type="Pfam" id="PF14345">
    <property type="entry name" value="GDYXXLXY"/>
    <property type="match status" value="1"/>
</dbReference>
<dbReference type="Proteomes" id="UP000595254">
    <property type="component" value="Chromosome"/>
</dbReference>
<reference evidence="1 2" key="1">
    <citation type="submission" date="2021-01" db="EMBL/GenBank/DDBJ databases">
        <title>FDA dAtabase for Regulatory Grade micrObial Sequences (FDA-ARGOS): Supporting development and validation of Infectious Disease Dx tests.</title>
        <authorList>
            <person name="Nelson B."/>
            <person name="Plummer A."/>
            <person name="Tallon L."/>
            <person name="Sadzewicz L."/>
            <person name="Zhao X."/>
            <person name="Boylan J."/>
            <person name="Ott S."/>
            <person name="Bowen H."/>
            <person name="Vavikolanu K."/>
            <person name="Mehta A."/>
            <person name="Aluvathingal J."/>
            <person name="Nadendla S."/>
            <person name="Myers T."/>
            <person name="Yan Y."/>
            <person name="Sichtig H."/>
        </authorList>
    </citation>
    <scope>NUCLEOTIDE SEQUENCE [LARGE SCALE GENOMIC DNA]</scope>
    <source>
        <strain evidence="1 2">FDAARGOS_1161</strain>
    </source>
</reference>
<accession>A0A974NKG0</accession>
<dbReference type="InterPro" id="IPR025833">
    <property type="entry name" value="GDYXXLXY"/>
</dbReference>
<protein>
    <submittedName>
        <fullName evidence="1">GDYXXLXY domain-containing protein</fullName>
    </submittedName>
</protein>
<name>A0A974NKG0_PERPY</name>
<dbReference type="EMBL" id="CP068053">
    <property type="protein sequence ID" value="QQS99417.1"/>
    <property type="molecule type" value="Genomic_DNA"/>
</dbReference>
<organism evidence="1 2">
    <name type="scientific">Peribacillus psychrosaccharolyticus</name>
    <name type="common">Bacillus psychrosaccharolyticus</name>
    <dbReference type="NCBI Taxonomy" id="1407"/>
    <lineage>
        <taxon>Bacteria</taxon>
        <taxon>Bacillati</taxon>
        <taxon>Bacillota</taxon>
        <taxon>Bacilli</taxon>
        <taxon>Bacillales</taxon>
        <taxon>Bacillaceae</taxon>
        <taxon>Peribacillus</taxon>
    </lineage>
</organism>
<gene>
    <name evidence="1" type="ORF">I6J18_17565</name>
</gene>
<evidence type="ECO:0000313" key="1">
    <source>
        <dbReference type="EMBL" id="QQS99417.1"/>
    </source>
</evidence>
<proteinExistence type="predicted"/>